<dbReference type="SUPFAM" id="SSF52172">
    <property type="entry name" value="CheY-like"/>
    <property type="match status" value="1"/>
</dbReference>
<dbReference type="EMBL" id="QRVL01000001">
    <property type="protein sequence ID" value="RGS42085.1"/>
    <property type="molecule type" value="Genomic_DNA"/>
</dbReference>
<feature type="domain" description="Response regulatory" evidence="4">
    <location>
        <begin position="18"/>
        <end position="135"/>
    </location>
</feature>
<evidence type="ECO:0000256" key="3">
    <source>
        <dbReference type="PROSITE-ProRule" id="PRU00169"/>
    </source>
</evidence>
<evidence type="ECO:0000256" key="1">
    <source>
        <dbReference type="ARBA" id="ARBA00018672"/>
    </source>
</evidence>
<dbReference type="RefSeq" id="WP_118096421.1">
    <property type="nucleotide sequence ID" value="NZ_QRVL01000001.1"/>
</dbReference>
<keyword evidence="3" id="KW-0597">Phosphoprotein</keyword>
<gene>
    <name evidence="5" type="ORF">DWX93_01750</name>
</gene>
<comment type="caution">
    <text evidence="5">The sequence shown here is derived from an EMBL/GenBank/DDBJ whole genome shotgun (WGS) entry which is preliminary data.</text>
</comment>
<proteinExistence type="predicted"/>
<dbReference type="Pfam" id="PF00072">
    <property type="entry name" value="Response_reg"/>
    <property type="match status" value="1"/>
</dbReference>
<feature type="modified residue" description="4-aspartylphosphate" evidence="3">
    <location>
        <position position="69"/>
    </location>
</feature>
<dbReference type="Proteomes" id="UP000266172">
    <property type="component" value="Unassembled WGS sequence"/>
</dbReference>
<reference evidence="5 6" key="1">
    <citation type="submission" date="2018-08" db="EMBL/GenBank/DDBJ databases">
        <title>A genome reference for cultivated species of the human gut microbiota.</title>
        <authorList>
            <person name="Zou Y."/>
            <person name="Xue W."/>
            <person name="Luo G."/>
        </authorList>
    </citation>
    <scope>NUCLEOTIDE SEQUENCE [LARGE SCALE GENOMIC DNA]</scope>
    <source>
        <strain evidence="5 6">AF22-12AC</strain>
    </source>
</reference>
<sequence>MMNVAKQSQMAGGMNMGFVVIAEPDEVNAARIKTILDSLDKDFSYALVGSAEAAIQLVEQNTTDVFIADMQMPVIKGTELFSMIEMMSPETIRIVMTDGARIADTVAFMNECRTFKIIIKPCRVADDLMAPIRAAFRYKEQLERAAGQEQEQETACSMTEQAYLEHRRMWLMRASNNKRAQDVLAELMKVNLSFSDMEVERKERLGRWYVWLVSEYINCVSCGTGEFKTAAEGLAAFGNKPEQQEYFELRCTADEVVDPERMNEVTYILRIITGLCKDILNGYRIMAILEPMEKVYVLRVRIQMYKDSFRIKNTTMREGLSRATELAIDALGYKSVVMNKEQETIFNLALRR</sequence>
<accession>A0A395VEJ3</accession>
<dbReference type="PROSITE" id="PS50110">
    <property type="entry name" value="RESPONSE_REGULATORY"/>
    <property type="match status" value="1"/>
</dbReference>
<evidence type="ECO:0000259" key="4">
    <source>
        <dbReference type="PROSITE" id="PS50110"/>
    </source>
</evidence>
<dbReference type="AlphaFoldDB" id="A0A395VEJ3"/>
<dbReference type="Gene3D" id="3.40.50.2300">
    <property type="match status" value="1"/>
</dbReference>
<evidence type="ECO:0000256" key="2">
    <source>
        <dbReference type="ARBA" id="ARBA00024867"/>
    </source>
</evidence>
<comment type="function">
    <text evidence="2">May play the central regulatory role in sporulation. It may be an element of the effector pathway responsible for the activation of sporulation genes in response to nutritional stress. Spo0A may act in concert with spo0H (a sigma factor) to control the expression of some genes that are critical to the sporulation process.</text>
</comment>
<dbReference type="GO" id="GO:0000160">
    <property type="term" value="P:phosphorelay signal transduction system"/>
    <property type="evidence" value="ECO:0007669"/>
    <property type="project" value="InterPro"/>
</dbReference>
<dbReference type="InterPro" id="IPR001789">
    <property type="entry name" value="Sig_transdc_resp-reg_receiver"/>
</dbReference>
<organism evidence="5 6">
    <name type="scientific">Roseburia hominis</name>
    <dbReference type="NCBI Taxonomy" id="301301"/>
    <lineage>
        <taxon>Bacteria</taxon>
        <taxon>Bacillati</taxon>
        <taxon>Bacillota</taxon>
        <taxon>Clostridia</taxon>
        <taxon>Lachnospirales</taxon>
        <taxon>Lachnospiraceae</taxon>
        <taxon>Roseburia</taxon>
    </lineage>
</organism>
<name>A0A395VEJ3_9FIRM</name>
<protein>
    <recommendedName>
        <fullName evidence="1">Stage 0 sporulation protein A homolog</fullName>
    </recommendedName>
</protein>
<evidence type="ECO:0000313" key="5">
    <source>
        <dbReference type="EMBL" id="RGS42085.1"/>
    </source>
</evidence>
<dbReference type="InterPro" id="IPR011006">
    <property type="entry name" value="CheY-like_superfamily"/>
</dbReference>
<evidence type="ECO:0000313" key="6">
    <source>
        <dbReference type="Proteomes" id="UP000266172"/>
    </source>
</evidence>